<name>A0ABY3X426_9GAMM</name>
<keyword evidence="5" id="KW-1185">Reference proteome</keyword>
<keyword evidence="2" id="KW-0472">Membrane</keyword>
<dbReference type="NCBIfam" id="TIGR01760">
    <property type="entry name" value="tape_meas_TP901"/>
    <property type="match status" value="1"/>
</dbReference>
<dbReference type="InterPro" id="IPR010090">
    <property type="entry name" value="Phage_tape_meas"/>
</dbReference>
<dbReference type="RefSeq" id="WP_242147845.1">
    <property type="nucleotide sequence ID" value="NZ_CP093379.1"/>
</dbReference>
<feature type="transmembrane region" description="Helical" evidence="2">
    <location>
        <begin position="467"/>
        <end position="490"/>
    </location>
</feature>
<evidence type="ECO:0000256" key="2">
    <source>
        <dbReference type="SAM" id="Phobius"/>
    </source>
</evidence>
<sequence length="901" mass="97885">MSNLQLKVQIAAIDKITAPLRGIAKQSQRLSQGYRADMGQYNSVLKSTKGALKDVQAEQQRLAKIGAPVSNELIQSEKELLSRINETNKAIDMRNAKMDKEMGLVRRRQAAMERGKEQMGRGVKMTGAATAATYVGARFMMPGFNFDEQMSKVQALTRMNADDPMLAKLREQAKELGATTWASATQAADAQGFYAMAGFDPQAIMDALPSTLDLAKAGGVDVGRAADIGSNILSAFGLDPSEMNKVSDILVSVFTRTNTSIETLGETMKYVAPIANKLNIPLEETAAMAGILGNIGIQGSQAGTSLKTLAVNLAAPTGRAAKALDTLKIKTKDAAGNFRGMPDIIIDMIKATEKMGDAQRLGYLTDIAGKEAAAGFAGFIDENGYDEFIKIIEAAYNAEGEAARVAGVMSDNVKGDWVGFLSAIEAVQINVSELETGGIRSLIQSITEMTRKISDWIKENPKLAGTLFRVTAGIVAVVGGLGALSIAMAIFNMAVLANPIVLVIGAIIAAVVALVYYKDQIWEFFQAFFDAPVTYIQKGLESLVTLRKRISEFLSKIPIIGGVLSFIYELSTAPFLLLKWVIDKVIEGISWISNAWIMPAFDMTGANKFTGLLRGSVDFILNIRKNISDILKKIPIIGGALSFIYELSTAPFLLLSWLIEKAIQGIEWLGNMWVSPTIDTSGFTNFFNTSRGILDFLLDFRNSVSDLIYEIPYIGPLLSFIYDVATLPFAWLMQAIKEVISGFEWIGNNIETIKAWFVNLWETVVNAMQPVVELFNTMIALISAMIIGIRELFSFEAPEWMKKTGNFAGNTYDYFADSLSYTGDLIGEQLDGVFGRTPKQRTNAGTAALVITPANPIKNITTTNHQEVHVEVHATTNASPDVIGGAIARAIKSKAFIGDEH</sequence>
<dbReference type="PANTHER" id="PTHR37813">
    <property type="entry name" value="FELS-2 PROPHAGE PROTEIN"/>
    <property type="match status" value="1"/>
</dbReference>
<feature type="domain" description="Phage tail tape measure protein" evidence="3">
    <location>
        <begin position="170"/>
        <end position="369"/>
    </location>
</feature>
<evidence type="ECO:0000259" key="3">
    <source>
        <dbReference type="Pfam" id="PF10145"/>
    </source>
</evidence>
<evidence type="ECO:0000313" key="4">
    <source>
        <dbReference type="EMBL" id="UNM95520.1"/>
    </source>
</evidence>
<evidence type="ECO:0000256" key="1">
    <source>
        <dbReference type="ARBA" id="ARBA00022612"/>
    </source>
</evidence>
<reference evidence="4 5" key="1">
    <citation type="submission" date="2022-03" db="EMBL/GenBank/DDBJ databases">
        <title>Ignatzschineria rhizosphaerae HR5S32.</title>
        <authorList>
            <person name="Sun J.Q."/>
            <person name="Feng J.Y."/>
        </authorList>
    </citation>
    <scope>NUCLEOTIDE SEQUENCE [LARGE SCALE GENOMIC DNA]</scope>
    <source>
        <strain evidence="4 5">HR5S32</strain>
    </source>
</reference>
<dbReference type="EMBL" id="CP093379">
    <property type="protein sequence ID" value="UNM95520.1"/>
    <property type="molecule type" value="Genomic_DNA"/>
</dbReference>
<dbReference type="Pfam" id="PF10145">
    <property type="entry name" value="PhageMin_Tail"/>
    <property type="match status" value="1"/>
</dbReference>
<feature type="transmembrane region" description="Helical" evidence="2">
    <location>
        <begin position="496"/>
        <end position="517"/>
    </location>
</feature>
<proteinExistence type="predicted"/>
<keyword evidence="2" id="KW-1133">Transmembrane helix</keyword>
<dbReference type="Proteomes" id="UP000829542">
    <property type="component" value="Chromosome"/>
</dbReference>
<keyword evidence="2" id="KW-0812">Transmembrane</keyword>
<gene>
    <name evidence="4" type="ORF">MMG00_09835</name>
</gene>
<protein>
    <submittedName>
        <fullName evidence="4">Phage tail tape measure protein</fullName>
    </submittedName>
</protein>
<organism evidence="4 5">
    <name type="scientific">Ignatzschineria rhizosphaerae</name>
    <dbReference type="NCBI Taxonomy" id="2923279"/>
    <lineage>
        <taxon>Bacteria</taxon>
        <taxon>Pseudomonadati</taxon>
        <taxon>Pseudomonadota</taxon>
        <taxon>Gammaproteobacteria</taxon>
        <taxon>Cardiobacteriales</taxon>
        <taxon>Ignatzschineriaceae</taxon>
        <taxon>Ignatzschineria</taxon>
    </lineage>
</organism>
<dbReference type="PANTHER" id="PTHR37813:SF1">
    <property type="entry name" value="FELS-2 PROPHAGE PROTEIN"/>
    <property type="match status" value="1"/>
</dbReference>
<accession>A0ABY3X426</accession>
<keyword evidence="1" id="KW-1188">Viral release from host cell</keyword>
<evidence type="ECO:0000313" key="5">
    <source>
        <dbReference type="Proteomes" id="UP000829542"/>
    </source>
</evidence>